<dbReference type="RefSeq" id="WP_129725486.1">
    <property type="nucleotide sequence ID" value="NZ_LR215036.1"/>
</dbReference>
<evidence type="ECO:0000313" key="3">
    <source>
        <dbReference type="Proteomes" id="UP000290985"/>
    </source>
</evidence>
<evidence type="ECO:0008006" key="4">
    <source>
        <dbReference type="Google" id="ProtNLM"/>
    </source>
</evidence>
<dbReference type="OrthoDB" id="9876033at2"/>
<organism evidence="2 3">
    <name type="scientific">Mycoplasmopsis citelli</name>
    <dbReference type="NCBI Taxonomy" id="171281"/>
    <lineage>
        <taxon>Bacteria</taxon>
        <taxon>Bacillati</taxon>
        <taxon>Mycoplasmatota</taxon>
        <taxon>Mycoplasmoidales</taxon>
        <taxon>Metamycoplasmataceae</taxon>
        <taxon>Mycoplasmopsis</taxon>
    </lineage>
</organism>
<gene>
    <name evidence="2" type="ORF">NCTC10181_00535</name>
</gene>
<keyword evidence="1" id="KW-0472">Membrane</keyword>
<feature type="transmembrane region" description="Helical" evidence="1">
    <location>
        <begin position="116"/>
        <end position="133"/>
    </location>
</feature>
<keyword evidence="3" id="KW-1185">Reference proteome</keyword>
<reference evidence="2 3" key="1">
    <citation type="submission" date="2019-01" db="EMBL/GenBank/DDBJ databases">
        <authorList>
            <consortium name="Pathogen Informatics"/>
        </authorList>
    </citation>
    <scope>NUCLEOTIDE SEQUENCE [LARGE SCALE GENOMIC DNA]</scope>
    <source>
        <strain evidence="2 3">NCTC10181</strain>
    </source>
</reference>
<accession>A0A449B245</accession>
<feature type="transmembrane region" description="Helical" evidence="1">
    <location>
        <begin position="139"/>
        <end position="158"/>
    </location>
</feature>
<sequence>MNFSIYGSLFLIVILLIQLFAYYVYGFNLKIKYQKIKIQYYESVLTKIKSALSNKYNCNFKISLNTHFFKQNFNSSKKVIYLNEQFLDSNIYSLVNIVFLWKITQFTQIQDQKIELFFKIIGLVSLTASWILLMFGLWIFSILFLLIFLFVIAIDYLMNYKIYKHVYIQTKNYLIENYHNQHLNFILAYLKYKKFYILNKYLTFYIQIISQSVKAFKNWGKDE</sequence>
<keyword evidence="1" id="KW-0812">Transmembrane</keyword>
<dbReference type="Proteomes" id="UP000290985">
    <property type="component" value="Chromosome"/>
</dbReference>
<feature type="transmembrane region" description="Helical" evidence="1">
    <location>
        <begin position="6"/>
        <end position="25"/>
    </location>
</feature>
<keyword evidence="1" id="KW-1133">Transmembrane helix</keyword>
<dbReference type="KEGG" id="mcit:NCTC10181_00535"/>
<dbReference type="AlphaFoldDB" id="A0A449B245"/>
<protein>
    <recommendedName>
        <fullName evidence="4">Transmembrane protein</fullName>
    </recommendedName>
</protein>
<dbReference type="EMBL" id="LR215036">
    <property type="protein sequence ID" value="VEU74677.1"/>
    <property type="molecule type" value="Genomic_DNA"/>
</dbReference>
<evidence type="ECO:0000313" key="2">
    <source>
        <dbReference type="EMBL" id="VEU74677.1"/>
    </source>
</evidence>
<evidence type="ECO:0000256" key="1">
    <source>
        <dbReference type="SAM" id="Phobius"/>
    </source>
</evidence>
<proteinExistence type="predicted"/>
<name>A0A449B245_9BACT</name>